<dbReference type="InterPro" id="IPR001451">
    <property type="entry name" value="Hexapep"/>
</dbReference>
<accession>A0ABV1C1S6</accession>
<evidence type="ECO:0000256" key="2">
    <source>
        <dbReference type="ARBA" id="ARBA00022737"/>
    </source>
</evidence>
<name>A0ABV1C1S6_9FIRM</name>
<dbReference type="Pfam" id="PF14602">
    <property type="entry name" value="Hexapep_2"/>
    <property type="match status" value="1"/>
</dbReference>
<proteinExistence type="predicted"/>
<dbReference type="InterPro" id="IPR011004">
    <property type="entry name" value="Trimer_LpxA-like_sf"/>
</dbReference>
<keyword evidence="1" id="KW-0808">Transferase</keyword>
<keyword evidence="4" id="KW-1185">Reference proteome</keyword>
<evidence type="ECO:0000256" key="1">
    <source>
        <dbReference type="ARBA" id="ARBA00022679"/>
    </source>
</evidence>
<comment type="caution">
    <text evidence="3">The sequence shown here is derived from an EMBL/GenBank/DDBJ whole genome shotgun (WGS) entry which is preliminary data.</text>
</comment>
<dbReference type="Pfam" id="PF00132">
    <property type="entry name" value="Hexapep"/>
    <property type="match status" value="1"/>
</dbReference>
<keyword evidence="2" id="KW-0677">Repeat</keyword>
<dbReference type="RefSeq" id="WP_349186152.1">
    <property type="nucleotide sequence ID" value="NZ_JBBMEN010000005.1"/>
</dbReference>
<dbReference type="Gene3D" id="2.160.10.10">
    <property type="entry name" value="Hexapeptide repeat proteins"/>
    <property type="match status" value="1"/>
</dbReference>
<dbReference type="EMBL" id="JBBMEN010000005">
    <property type="protein sequence ID" value="MEQ2385531.1"/>
    <property type="molecule type" value="Genomic_DNA"/>
</dbReference>
<reference evidence="3 4" key="1">
    <citation type="submission" date="2024-03" db="EMBL/GenBank/DDBJ databases">
        <title>Human intestinal bacterial collection.</title>
        <authorList>
            <person name="Pauvert C."/>
            <person name="Hitch T.C.A."/>
            <person name="Clavel T."/>
        </authorList>
    </citation>
    <scope>NUCLEOTIDE SEQUENCE [LARGE SCALE GENOMIC DNA]</scope>
    <source>
        <strain evidence="3 4">CLA-AA-H281</strain>
    </source>
</reference>
<protein>
    <submittedName>
        <fullName evidence="3">DapH/DapD/GlmU-related protein</fullName>
    </submittedName>
</protein>
<gene>
    <name evidence="3" type="ORF">WMO20_06220</name>
</gene>
<sequence>MIGSNCRIQANVVIGGRNGLPGAPKIGDNVLIGAGAVLLGDINIGDHAQIGANAVVTHDIPAYTVAVGVPAKVVKKIENRDEN</sequence>
<evidence type="ECO:0000313" key="3">
    <source>
        <dbReference type="EMBL" id="MEQ2385531.1"/>
    </source>
</evidence>
<organism evidence="3 4">
    <name type="scientific">Faecalibacterium intestinale</name>
    <dbReference type="NCBI Taxonomy" id="3133155"/>
    <lineage>
        <taxon>Bacteria</taxon>
        <taxon>Bacillati</taxon>
        <taxon>Bacillota</taxon>
        <taxon>Clostridia</taxon>
        <taxon>Eubacteriales</taxon>
        <taxon>Oscillospiraceae</taxon>
        <taxon>Faecalibacterium</taxon>
    </lineage>
</organism>
<dbReference type="PROSITE" id="PS00101">
    <property type="entry name" value="HEXAPEP_TRANSFERASES"/>
    <property type="match status" value="1"/>
</dbReference>
<evidence type="ECO:0000313" key="4">
    <source>
        <dbReference type="Proteomes" id="UP001465119"/>
    </source>
</evidence>
<dbReference type="PANTHER" id="PTHR42811">
    <property type="entry name" value="SERINE ACETYLTRANSFERASE"/>
    <property type="match status" value="1"/>
</dbReference>
<dbReference type="SUPFAM" id="SSF51161">
    <property type="entry name" value="Trimeric LpxA-like enzymes"/>
    <property type="match status" value="1"/>
</dbReference>
<dbReference type="Proteomes" id="UP001465119">
    <property type="component" value="Unassembled WGS sequence"/>
</dbReference>
<dbReference type="InterPro" id="IPR018357">
    <property type="entry name" value="Hexapep_transf_CS"/>
</dbReference>